<dbReference type="AlphaFoldDB" id="A0A1K2I255"/>
<dbReference type="Pfam" id="PF10011">
    <property type="entry name" value="DUF2254"/>
    <property type="match status" value="1"/>
</dbReference>
<reference evidence="2 3" key="1">
    <citation type="submission" date="2016-11" db="EMBL/GenBank/DDBJ databases">
        <authorList>
            <person name="Jaros S."/>
            <person name="Januszkiewicz K."/>
            <person name="Wedrychowicz H."/>
        </authorList>
    </citation>
    <scope>NUCLEOTIDE SEQUENCE [LARGE SCALE GENOMIC DNA]</scope>
    <source>
        <strain evidence="2 3">ATCC 23634</strain>
    </source>
</reference>
<feature type="transmembrane region" description="Helical" evidence="1">
    <location>
        <begin position="39"/>
        <end position="60"/>
    </location>
</feature>
<dbReference type="Proteomes" id="UP000183447">
    <property type="component" value="Unassembled WGS sequence"/>
</dbReference>
<dbReference type="STRING" id="665118.SAMN02983003_3507"/>
<organism evidence="2 3">
    <name type="scientific">Devosia enhydra</name>
    <dbReference type="NCBI Taxonomy" id="665118"/>
    <lineage>
        <taxon>Bacteria</taxon>
        <taxon>Pseudomonadati</taxon>
        <taxon>Pseudomonadota</taxon>
        <taxon>Alphaproteobacteria</taxon>
        <taxon>Hyphomicrobiales</taxon>
        <taxon>Devosiaceae</taxon>
        <taxon>Devosia</taxon>
    </lineage>
</organism>
<evidence type="ECO:0000313" key="3">
    <source>
        <dbReference type="Proteomes" id="UP000183447"/>
    </source>
</evidence>
<gene>
    <name evidence="2" type="ORF">SAMN02983003_3507</name>
</gene>
<feature type="transmembrane region" description="Helical" evidence="1">
    <location>
        <begin position="127"/>
        <end position="150"/>
    </location>
</feature>
<feature type="transmembrane region" description="Helical" evidence="1">
    <location>
        <begin position="156"/>
        <end position="177"/>
    </location>
</feature>
<feature type="transmembrane region" description="Helical" evidence="1">
    <location>
        <begin position="80"/>
        <end position="106"/>
    </location>
</feature>
<dbReference type="EMBL" id="FPKU01000003">
    <property type="protein sequence ID" value="SFZ86327.1"/>
    <property type="molecule type" value="Genomic_DNA"/>
</dbReference>
<evidence type="ECO:0000313" key="2">
    <source>
        <dbReference type="EMBL" id="SFZ86327.1"/>
    </source>
</evidence>
<dbReference type="InterPro" id="IPR018723">
    <property type="entry name" value="DUF2254_membrane"/>
</dbReference>
<keyword evidence="1" id="KW-0812">Transmembrane</keyword>
<keyword evidence="3" id="KW-1185">Reference proteome</keyword>
<name>A0A1K2I255_9HYPH</name>
<evidence type="ECO:0000256" key="1">
    <source>
        <dbReference type="SAM" id="Phobius"/>
    </source>
</evidence>
<protein>
    <submittedName>
        <fullName evidence="2">Uncharacterized membrane protein</fullName>
    </submittedName>
</protein>
<proteinExistence type="predicted"/>
<keyword evidence="1" id="KW-0472">Membrane</keyword>
<sequence>MVAKCSGGRQGRDIWARTGTSSGMISKWRWLMLQLTRQLWVRASLFAVLGVITALLAMVVERFIPWELPSDLGSDAVDSILNILATSMLSVTTFSLSVMVSAYSAATSSVTPRATRLLMQDSTTQNALATFMGSFLFSLVGIITLSTGAYGERGRVVLFVVTILVIALIVVTMLRWIDHLSRLGRVGETTDQVEEVAAEAIAERLRHPALGARPADAATTLVSGTTLSADRVGYVQYVDMAALEAAAEAGKGEVMVLAMPGIFVHSGKPLARFTGECDPETLRKAFSIGTARSFDQDPRFGVVVLAEIAARALSPAVNDPGTAIDVIGRMVRVLEPLALPPEAEEPGCARVHGPALSIDDLFDDGFGIIARDGAGALEVQIRLQKALQALAEAGDGRLSSAARRHAELALARAEAALSFAPDREALRHLARQ</sequence>
<accession>A0A1K2I255</accession>
<keyword evidence="1" id="KW-1133">Transmembrane helix</keyword>